<protein>
    <recommendedName>
        <fullName evidence="2">DUF7492 domain-containing protein</fullName>
    </recommendedName>
</protein>
<keyword evidence="4" id="KW-1185">Reference proteome</keyword>
<dbReference type="Pfam" id="PF24320">
    <property type="entry name" value="DUF7492"/>
    <property type="match status" value="1"/>
</dbReference>
<feature type="compositionally biased region" description="Low complexity" evidence="1">
    <location>
        <begin position="254"/>
        <end position="285"/>
    </location>
</feature>
<evidence type="ECO:0000259" key="2">
    <source>
        <dbReference type="Pfam" id="PF24320"/>
    </source>
</evidence>
<dbReference type="OrthoDB" id="64281at2759"/>
<feature type="compositionally biased region" description="Basic residues" evidence="1">
    <location>
        <begin position="302"/>
        <end position="313"/>
    </location>
</feature>
<feature type="compositionally biased region" description="Gly residues" evidence="1">
    <location>
        <begin position="286"/>
        <end position="298"/>
    </location>
</feature>
<dbReference type="AlphaFoldDB" id="A0A9W7ZTL3"/>
<proteinExistence type="predicted"/>
<dbReference type="PANTHER" id="PTHR35559">
    <property type="entry name" value="CHITIN-BINDING TYPE-4 DOMAIN-CONTAINING PROTEIN"/>
    <property type="match status" value="1"/>
</dbReference>
<evidence type="ECO:0000256" key="1">
    <source>
        <dbReference type="SAM" id="MobiDB-lite"/>
    </source>
</evidence>
<evidence type="ECO:0000313" key="3">
    <source>
        <dbReference type="EMBL" id="KAJ1911270.1"/>
    </source>
</evidence>
<sequence length="320" mass="34832">MKTGFTNLFGLNGSGFVVTLATTIAVVSSIIPSVLAHSWVDCAKYDPDSTLCFGYGRGYTGRGNRDINTLYTYLFDGTPQHQPMCNPIQQTSQNYTDLFPMALAYPGETIYQAWEANGHMNNAKPTKIDVLYYDDPSKQFMDYSERKTAMKAGTMNFATNQNCRSPSDPNSVCTGSFVVPPHLKPGNVYHFVWFWYFDENPAGQQYSTCFELKVVDKSEVDSARFSGSTNLVDKSTNMNGQAQYKGKDNGGGYQSAPPSSPSQPEGQSPGSPTASTPPAYSPTPETGGGASPAAGGGGENRRKCKRVVKRCKKPSPPQYK</sequence>
<dbReference type="InterPro" id="IPR055915">
    <property type="entry name" value="DUF7492"/>
</dbReference>
<gene>
    <name evidence="3" type="ORF">H4219_005991</name>
</gene>
<dbReference type="PANTHER" id="PTHR35559:SF1">
    <property type="entry name" value="CHITIN-BINDING TYPE-4 DOMAIN-CONTAINING PROTEIN"/>
    <property type="match status" value="1"/>
</dbReference>
<accession>A0A9W7ZTL3</accession>
<dbReference type="EMBL" id="JANBPU010000467">
    <property type="protein sequence ID" value="KAJ1911270.1"/>
    <property type="molecule type" value="Genomic_DNA"/>
</dbReference>
<feature type="compositionally biased region" description="Polar residues" evidence="1">
    <location>
        <begin position="228"/>
        <end position="242"/>
    </location>
</feature>
<comment type="caution">
    <text evidence="3">The sequence shown here is derived from an EMBL/GenBank/DDBJ whole genome shotgun (WGS) entry which is preliminary data.</text>
</comment>
<organism evidence="3 4">
    <name type="scientific">Mycoemilia scoparia</name>
    <dbReference type="NCBI Taxonomy" id="417184"/>
    <lineage>
        <taxon>Eukaryota</taxon>
        <taxon>Fungi</taxon>
        <taxon>Fungi incertae sedis</taxon>
        <taxon>Zoopagomycota</taxon>
        <taxon>Kickxellomycotina</taxon>
        <taxon>Kickxellomycetes</taxon>
        <taxon>Kickxellales</taxon>
        <taxon>Kickxellaceae</taxon>
        <taxon>Mycoemilia</taxon>
    </lineage>
</organism>
<name>A0A9W7ZTL3_9FUNG</name>
<reference evidence="3" key="1">
    <citation type="submission" date="2022-07" db="EMBL/GenBank/DDBJ databases">
        <title>Phylogenomic reconstructions and comparative analyses of Kickxellomycotina fungi.</title>
        <authorList>
            <person name="Reynolds N.K."/>
            <person name="Stajich J.E."/>
            <person name="Barry K."/>
            <person name="Grigoriev I.V."/>
            <person name="Crous P."/>
            <person name="Smith M.E."/>
        </authorList>
    </citation>
    <scope>NUCLEOTIDE SEQUENCE</scope>
    <source>
        <strain evidence="3">NBRC 100468</strain>
    </source>
</reference>
<dbReference type="Proteomes" id="UP001150538">
    <property type="component" value="Unassembled WGS sequence"/>
</dbReference>
<feature type="region of interest" description="Disordered" evidence="1">
    <location>
        <begin position="228"/>
        <end position="320"/>
    </location>
</feature>
<feature type="domain" description="DUF7492" evidence="2">
    <location>
        <begin position="110"/>
        <end position="225"/>
    </location>
</feature>
<evidence type="ECO:0000313" key="4">
    <source>
        <dbReference type="Proteomes" id="UP001150538"/>
    </source>
</evidence>